<comment type="caution">
    <text evidence="1">The sequence shown here is derived from an EMBL/GenBank/DDBJ whole genome shotgun (WGS) entry which is preliminary data.</text>
</comment>
<dbReference type="PANTHER" id="PTHR38115">
    <property type="entry name" value="LIPOCALIN-LIKE DOMAIN-CONTAINING PROTEIN"/>
    <property type="match status" value="1"/>
</dbReference>
<dbReference type="SUPFAM" id="SSF50814">
    <property type="entry name" value="Lipocalins"/>
    <property type="match status" value="1"/>
</dbReference>
<reference evidence="1 2" key="1">
    <citation type="submission" date="2024-07" db="EMBL/GenBank/DDBJ databases">
        <title>Section-level genome sequencing and comparative genomics of Aspergillus sections Usti and Cavernicolus.</title>
        <authorList>
            <consortium name="Lawrence Berkeley National Laboratory"/>
            <person name="Nybo J.L."/>
            <person name="Vesth T.C."/>
            <person name="Theobald S."/>
            <person name="Frisvad J.C."/>
            <person name="Larsen T.O."/>
            <person name="Kjaerboelling I."/>
            <person name="Rothschild-Mancinelli K."/>
            <person name="Lyhne E.K."/>
            <person name="Kogle M.E."/>
            <person name="Barry K."/>
            <person name="Clum A."/>
            <person name="Na H."/>
            <person name="Ledsgaard L."/>
            <person name="Lin J."/>
            <person name="Lipzen A."/>
            <person name="Kuo A."/>
            <person name="Riley R."/>
            <person name="Mondo S."/>
            <person name="LaButti K."/>
            <person name="Haridas S."/>
            <person name="Pangalinan J."/>
            <person name="Salamov A.A."/>
            <person name="Simmons B.A."/>
            <person name="Magnuson J.K."/>
            <person name="Chen J."/>
            <person name="Drula E."/>
            <person name="Henrissat B."/>
            <person name="Wiebenga A."/>
            <person name="Lubbers R.J."/>
            <person name="Gomes A.C."/>
            <person name="Makela M.R."/>
            <person name="Stajich J."/>
            <person name="Grigoriev I.V."/>
            <person name="Mortensen U.H."/>
            <person name="De vries R.P."/>
            <person name="Baker S.E."/>
            <person name="Andersen M.R."/>
        </authorList>
    </citation>
    <scope>NUCLEOTIDE SEQUENCE [LARGE SCALE GENOMIC DNA]</scope>
    <source>
        <strain evidence="1 2">CBS 600.67</strain>
    </source>
</reference>
<name>A0ABR4III7_9EURO</name>
<sequence length="215" mass="23479">MTPRSDVNIRNLTGDWTIDKARTDNLDAALKLQGIGWLRRKAVTSGTITLNITQTTDSNSPVTNLMMQQGLRGIFPGVEQTRALNWTDHEQVDSVSGAGIVVRSRFVRGVKDGDAKVKPVFEVETDSPKNKSDVESFLGTPVSVRDLGEKDGEGEESLEKAFVQDSITCADSGWTAEQIWAVEKDGDEIFLTCKAVAVKGSSTENASLVYKLEEQ</sequence>
<evidence type="ECO:0000313" key="1">
    <source>
        <dbReference type="EMBL" id="KAL2827586.1"/>
    </source>
</evidence>
<dbReference type="Proteomes" id="UP001610335">
    <property type="component" value="Unassembled WGS sequence"/>
</dbReference>
<accession>A0ABR4III7</accession>
<proteinExistence type="predicted"/>
<keyword evidence="2" id="KW-1185">Reference proteome</keyword>
<dbReference type="Gene3D" id="2.40.128.20">
    <property type="match status" value="1"/>
</dbReference>
<dbReference type="InterPro" id="IPR012674">
    <property type="entry name" value="Calycin"/>
</dbReference>
<protein>
    <submittedName>
        <fullName evidence="1">Uncharacterized protein</fullName>
    </submittedName>
</protein>
<organism evidence="1 2">
    <name type="scientific">Aspergillus cavernicola</name>
    <dbReference type="NCBI Taxonomy" id="176166"/>
    <lineage>
        <taxon>Eukaryota</taxon>
        <taxon>Fungi</taxon>
        <taxon>Dikarya</taxon>
        <taxon>Ascomycota</taxon>
        <taxon>Pezizomycotina</taxon>
        <taxon>Eurotiomycetes</taxon>
        <taxon>Eurotiomycetidae</taxon>
        <taxon>Eurotiales</taxon>
        <taxon>Aspergillaceae</taxon>
        <taxon>Aspergillus</taxon>
        <taxon>Aspergillus subgen. Nidulantes</taxon>
    </lineage>
</organism>
<dbReference type="InterPro" id="IPR053037">
    <property type="entry name" value="Pericyclase_pydY-like"/>
</dbReference>
<dbReference type="EMBL" id="JBFXLS010000024">
    <property type="protein sequence ID" value="KAL2827586.1"/>
    <property type="molecule type" value="Genomic_DNA"/>
</dbReference>
<evidence type="ECO:0000313" key="2">
    <source>
        <dbReference type="Proteomes" id="UP001610335"/>
    </source>
</evidence>
<dbReference type="PANTHER" id="PTHR38115:SF1">
    <property type="entry name" value="LIPOCALIN-LIKE DOMAIN-CONTAINING PROTEIN"/>
    <property type="match status" value="1"/>
</dbReference>
<gene>
    <name evidence="1" type="ORF">BDW59DRAFT_160230</name>
</gene>